<dbReference type="RefSeq" id="WP_071648578.1">
    <property type="nucleotide sequence ID" value="NZ_CP017962.1"/>
</dbReference>
<evidence type="ECO:0000313" key="3">
    <source>
        <dbReference type="Proteomes" id="UP000182945"/>
    </source>
</evidence>
<dbReference type="Proteomes" id="UP000182945">
    <property type="component" value="Chromosome"/>
</dbReference>
<dbReference type="AlphaFoldDB" id="A0AAC9IXC2"/>
<accession>A0AAC9IXC2</accession>
<dbReference type="NCBIfam" id="TIGR04104">
    <property type="entry name" value="cxxc_20_cxxc"/>
    <property type="match status" value="1"/>
</dbReference>
<organism evidence="2 3">
    <name type="scientific">Virgibacillus halodenitrificans</name>
    <name type="common">Bacillus halodenitrificans</name>
    <dbReference type="NCBI Taxonomy" id="1482"/>
    <lineage>
        <taxon>Bacteria</taxon>
        <taxon>Bacillati</taxon>
        <taxon>Bacillota</taxon>
        <taxon>Bacilli</taxon>
        <taxon>Bacillales</taxon>
        <taxon>Bacillaceae</taxon>
        <taxon>Virgibacillus</taxon>
    </lineage>
</organism>
<reference evidence="2 3" key="1">
    <citation type="submission" date="2016-11" db="EMBL/GenBank/DDBJ databases">
        <title>Complete genome sequencing of Virgibacillus halodenitrificans PDB-F2.</title>
        <authorList>
            <person name="Sun Z."/>
            <person name="Zhou Y."/>
            <person name="Li H."/>
        </authorList>
    </citation>
    <scope>NUCLEOTIDE SEQUENCE [LARGE SCALE GENOMIC DNA]</scope>
    <source>
        <strain evidence="2 3">PDB-F2</strain>
    </source>
</reference>
<evidence type="ECO:0008006" key="4">
    <source>
        <dbReference type="Google" id="ProtNLM"/>
    </source>
</evidence>
<keyword evidence="1" id="KW-1133">Transmembrane helix</keyword>
<dbReference type="GeneID" id="71513885"/>
<feature type="transmembrane region" description="Helical" evidence="1">
    <location>
        <begin position="46"/>
        <end position="63"/>
    </location>
</feature>
<dbReference type="KEGG" id="vhl:BME96_05750"/>
<sequence>MPVCQNCKNKWSWKQTIKKTTTLDPAMICPYCEEKQYQTQRSKTKCALLTPIILLPLLLNIFYEPGIHVLILLIIFFLLAMSLFPFLVELSSEEKYINFFEK</sequence>
<feature type="transmembrane region" description="Helical" evidence="1">
    <location>
        <begin position="69"/>
        <end position="88"/>
    </location>
</feature>
<gene>
    <name evidence="2" type="ORF">BME96_05750</name>
</gene>
<name>A0AAC9IXC2_VIRHA</name>
<dbReference type="InterPro" id="IPR026369">
    <property type="entry name" value="CxxC_20_CxxC"/>
</dbReference>
<keyword evidence="1" id="KW-0812">Transmembrane</keyword>
<keyword evidence="1" id="KW-0472">Membrane</keyword>
<evidence type="ECO:0000313" key="2">
    <source>
        <dbReference type="EMBL" id="APC47701.1"/>
    </source>
</evidence>
<protein>
    <recommendedName>
        <fullName evidence="4">Cxxc_20_cxxc protein</fullName>
    </recommendedName>
</protein>
<evidence type="ECO:0000256" key="1">
    <source>
        <dbReference type="SAM" id="Phobius"/>
    </source>
</evidence>
<dbReference type="EMBL" id="CP017962">
    <property type="protein sequence ID" value="APC47701.1"/>
    <property type="molecule type" value="Genomic_DNA"/>
</dbReference>
<proteinExistence type="predicted"/>